<evidence type="ECO:0000313" key="1">
    <source>
        <dbReference type="EMBL" id="CNH72081.1"/>
    </source>
</evidence>
<proteinExistence type="predicted"/>
<dbReference type="EMBL" id="CQAW01000009">
    <property type="protein sequence ID" value="CNH72081.1"/>
    <property type="molecule type" value="Genomic_DNA"/>
</dbReference>
<evidence type="ECO:0000313" key="2">
    <source>
        <dbReference type="Proteomes" id="UP000041882"/>
    </source>
</evidence>
<dbReference type="Proteomes" id="UP000041882">
    <property type="component" value="Unassembled WGS sequence"/>
</dbReference>
<reference evidence="2" key="1">
    <citation type="submission" date="2015-03" db="EMBL/GenBank/DDBJ databases">
        <authorList>
            <consortium name="Pathogen Informatics"/>
            <person name="Murphy D."/>
        </authorList>
    </citation>
    <scope>NUCLEOTIDE SEQUENCE [LARGE SCALE GENOMIC DNA]</scope>
    <source>
        <strain evidence="2">IP6945</strain>
    </source>
</reference>
<gene>
    <name evidence="1" type="ORF">ERS008472_02151</name>
</gene>
<name>A0A0T9PM23_9GAMM</name>
<organism evidence="1 2">
    <name type="scientific">Yersinia thracica</name>
    <dbReference type="NCBI Taxonomy" id="2890319"/>
    <lineage>
        <taxon>Bacteria</taxon>
        <taxon>Pseudomonadati</taxon>
        <taxon>Pseudomonadota</taxon>
        <taxon>Gammaproteobacteria</taxon>
        <taxon>Enterobacterales</taxon>
        <taxon>Yersiniaceae</taxon>
        <taxon>Yersinia</taxon>
    </lineage>
</organism>
<keyword evidence="2" id="KW-1185">Reference proteome</keyword>
<accession>A0A0T9PM23</accession>
<dbReference type="AlphaFoldDB" id="A0A0T9PM23"/>
<protein>
    <submittedName>
        <fullName evidence="1">Uncharacterized protein</fullName>
    </submittedName>
</protein>
<sequence length="35" mass="3522">MALWYGSAALLVGGPGPGPGLRMDVAPVTDLIAVR</sequence>